<name>A0A9P5NR55_GYMJU</name>
<proteinExistence type="predicted"/>
<gene>
    <name evidence="1" type="ORF">CPB84DRAFT_1747185</name>
</gene>
<dbReference type="EMBL" id="JADNYJ010000043">
    <property type="protein sequence ID" value="KAF8901180.1"/>
    <property type="molecule type" value="Genomic_DNA"/>
</dbReference>
<protein>
    <submittedName>
        <fullName evidence="1">Uncharacterized protein</fullName>
    </submittedName>
</protein>
<evidence type="ECO:0000313" key="2">
    <source>
        <dbReference type="Proteomes" id="UP000724874"/>
    </source>
</evidence>
<evidence type="ECO:0000313" key="1">
    <source>
        <dbReference type="EMBL" id="KAF8901180.1"/>
    </source>
</evidence>
<reference evidence="1" key="1">
    <citation type="submission" date="2020-11" db="EMBL/GenBank/DDBJ databases">
        <authorList>
            <consortium name="DOE Joint Genome Institute"/>
            <person name="Ahrendt S."/>
            <person name="Riley R."/>
            <person name="Andreopoulos W."/>
            <person name="LaButti K."/>
            <person name="Pangilinan J."/>
            <person name="Ruiz-duenas F.J."/>
            <person name="Barrasa J.M."/>
            <person name="Sanchez-Garcia M."/>
            <person name="Camarero S."/>
            <person name="Miyauchi S."/>
            <person name="Serrano A."/>
            <person name="Linde D."/>
            <person name="Babiker R."/>
            <person name="Drula E."/>
            <person name="Ayuso-Fernandez I."/>
            <person name="Pacheco R."/>
            <person name="Padilla G."/>
            <person name="Ferreira P."/>
            <person name="Barriuso J."/>
            <person name="Kellner H."/>
            <person name="Castanera R."/>
            <person name="Alfaro M."/>
            <person name="Ramirez L."/>
            <person name="Pisabarro A.G."/>
            <person name="Kuo A."/>
            <person name="Tritt A."/>
            <person name="Lipzen A."/>
            <person name="He G."/>
            <person name="Yan M."/>
            <person name="Ng V."/>
            <person name="Cullen D."/>
            <person name="Martin F."/>
            <person name="Rosso M.-N."/>
            <person name="Henrissat B."/>
            <person name="Hibbett D."/>
            <person name="Martinez A.T."/>
            <person name="Grigoriev I.V."/>
        </authorList>
    </citation>
    <scope>NUCLEOTIDE SEQUENCE</scope>
    <source>
        <strain evidence="1">AH 44721</strain>
    </source>
</reference>
<dbReference type="AlphaFoldDB" id="A0A9P5NR55"/>
<keyword evidence="2" id="KW-1185">Reference proteome</keyword>
<dbReference type="OrthoDB" id="10066232at2759"/>
<accession>A0A9P5NR55</accession>
<sequence>MLIRDRLQELDVRFATAGIKFYFVREPADPHYRDDELVLKSKGNVLIETLMAGALGLPKDINLRFMASRNSGDKIPLLHPTILILTKFKRWSMNCNSTRPKTVRKNRTDRQDIDYLLLWLADKELKIEFDLYDGKPKNELLKMVSMYHFKLLDEDDNELLKTLEDVIYPGDWTQIKALPRPGEESLLPPTE</sequence>
<organism evidence="1 2">
    <name type="scientific">Gymnopilus junonius</name>
    <name type="common">Spectacular rustgill mushroom</name>
    <name type="synonym">Gymnopilus spectabilis subsp. junonius</name>
    <dbReference type="NCBI Taxonomy" id="109634"/>
    <lineage>
        <taxon>Eukaryota</taxon>
        <taxon>Fungi</taxon>
        <taxon>Dikarya</taxon>
        <taxon>Basidiomycota</taxon>
        <taxon>Agaricomycotina</taxon>
        <taxon>Agaricomycetes</taxon>
        <taxon>Agaricomycetidae</taxon>
        <taxon>Agaricales</taxon>
        <taxon>Agaricineae</taxon>
        <taxon>Hymenogastraceae</taxon>
        <taxon>Gymnopilus</taxon>
    </lineage>
</organism>
<dbReference type="Proteomes" id="UP000724874">
    <property type="component" value="Unassembled WGS sequence"/>
</dbReference>
<comment type="caution">
    <text evidence="1">The sequence shown here is derived from an EMBL/GenBank/DDBJ whole genome shotgun (WGS) entry which is preliminary data.</text>
</comment>